<gene>
    <name evidence="3" type="ORF">NE863_20805</name>
</gene>
<dbReference type="PANTHER" id="PTHR30006:SF24">
    <property type="entry name" value="SLL0237 PROTEIN"/>
    <property type="match status" value="1"/>
</dbReference>
<sequence>MTRFRFDIVAALLPLITLGFMAFAGPARAVEKQELVVVTSYPPSFFEPFRAAFERANADMRVTIVQRNTASASRFVIEKADVPADIFWASAADAFELLKRNGSLRPIAPRNTGAPDHVFGYPVNDPQGYYLGFALSGYGFVYNPAHLARSKLPVPEDWQDLLNPVYSGQIGITTPSRSGTTHLIVEALLQTYGWEKGWAMLSQLGGNLSTVTARSFGVASGVAQRRFSIGITIDFLATSPDFAGAGNVFVLPPDTVFVPASIGILSRARNVPGAERFVDFVLSEAGQKLLLSPAIARIPVNPALNSGLLPQEDGERLLKSGGFDAALSARRYGLVNLIFDDYIVRRRATLARLWKRAADLEAMNIEDAQRLSMLARARRLLGQPPLSASEVANVAEALQGEWPRGVARSPAHAELASRLRAVIEQNLNEAEQLLSSAARSGGPVNLHPWRQ</sequence>
<name>A0A9Q8YDX9_ENSAD</name>
<protein>
    <submittedName>
        <fullName evidence="3">Extracellular solute-binding protein</fullName>
    </submittedName>
</protein>
<keyword evidence="3" id="KW-0614">Plasmid</keyword>
<dbReference type="EMBL" id="CP098808">
    <property type="protein sequence ID" value="USJ26405.1"/>
    <property type="molecule type" value="Genomic_DNA"/>
</dbReference>
<dbReference type="RefSeq" id="WP_252160813.1">
    <property type="nucleotide sequence ID" value="NZ_CP098808.1"/>
</dbReference>
<organism evidence="3 4">
    <name type="scientific">Ensifer adhaerens</name>
    <name type="common">Sinorhizobium morelense</name>
    <dbReference type="NCBI Taxonomy" id="106592"/>
    <lineage>
        <taxon>Bacteria</taxon>
        <taxon>Pseudomonadati</taxon>
        <taxon>Pseudomonadota</taxon>
        <taxon>Alphaproteobacteria</taxon>
        <taxon>Hyphomicrobiales</taxon>
        <taxon>Rhizobiaceae</taxon>
        <taxon>Sinorhizobium/Ensifer group</taxon>
        <taxon>Ensifer</taxon>
    </lineage>
</organism>
<keyword evidence="2" id="KW-0175">Coiled coil</keyword>
<evidence type="ECO:0000313" key="3">
    <source>
        <dbReference type="EMBL" id="USJ26405.1"/>
    </source>
</evidence>
<dbReference type="Proteomes" id="UP001055460">
    <property type="component" value="Plasmid pA"/>
</dbReference>
<evidence type="ECO:0000313" key="4">
    <source>
        <dbReference type="Proteomes" id="UP001055460"/>
    </source>
</evidence>
<evidence type="ECO:0000256" key="2">
    <source>
        <dbReference type="SAM" id="Coils"/>
    </source>
</evidence>
<geneLocation type="plasmid" evidence="3 4">
    <name>pA</name>
</geneLocation>
<dbReference type="PANTHER" id="PTHR30006">
    <property type="entry name" value="THIAMINE-BINDING PERIPLASMIC PROTEIN-RELATED"/>
    <property type="match status" value="1"/>
</dbReference>
<dbReference type="SUPFAM" id="SSF53850">
    <property type="entry name" value="Periplasmic binding protein-like II"/>
    <property type="match status" value="1"/>
</dbReference>
<dbReference type="AlphaFoldDB" id="A0A9Q8YDX9"/>
<dbReference type="Gene3D" id="3.40.190.10">
    <property type="entry name" value="Periplasmic binding protein-like II"/>
    <property type="match status" value="2"/>
</dbReference>
<feature type="coiled-coil region" evidence="2">
    <location>
        <begin position="413"/>
        <end position="440"/>
    </location>
</feature>
<evidence type="ECO:0000256" key="1">
    <source>
        <dbReference type="ARBA" id="ARBA00022729"/>
    </source>
</evidence>
<keyword evidence="1" id="KW-0732">Signal</keyword>
<reference evidence="3" key="1">
    <citation type="submission" date="2022-06" db="EMBL/GenBank/DDBJ databases">
        <title>Physiological and biochemical characterization and genomic elucidation of a strain of the genus Ensifer adhaerens M8 that combines arsenic oxidation and chromium reduction.</title>
        <authorList>
            <person name="Li X."/>
            <person name="Yu c."/>
        </authorList>
    </citation>
    <scope>NUCLEOTIDE SEQUENCE</scope>
    <source>
        <strain evidence="3">M8</strain>
        <plasmid evidence="3">pA</plasmid>
    </source>
</reference>
<accession>A0A9Q8YDX9</accession>
<dbReference type="Pfam" id="PF13343">
    <property type="entry name" value="SBP_bac_6"/>
    <property type="match status" value="1"/>
</dbReference>
<proteinExistence type="predicted"/>